<dbReference type="FunFam" id="1.10.10.10:FF:000012">
    <property type="entry name" value="U5 small nuclear ribonucleoprotein helicase"/>
    <property type="match status" value="1"/>
</dbReference>
<evidence type="ECO:0000256" key="8">
    <source>
        <dbReference type="ARBA" id="ARBA00047984"/>
    </source>
</evidence>
<evidence type="ECO:0000256" key="9">
    <source>
        <dbReference type="SAM" id="MobiDB-lite"/>
    </source>
</evidence>
<dbReference type="PROSITE" id="PS51192">
    <property type="entry name" value="HELICASE_ATP_BIND_1"/>
    <property type="match status" value="2"/>
</dbReference>
<dbReference type="InterPro" id="IPR036388">
    <property type="entry name" value="WH-like_DNA-bd_sf"/>
</dbReference>
<dbReference type="FunFam" id="3.40.50.300:FF:000062">
    <property type="entry name" value="U5 small nuclear ribonucleoprotein helicase"/>
    <property type="match status" value="1"/>
</dbReference>
<dbReference type="InterPro" id="IPR003593">
    <property type="entry name" value="AAA+_ATPase"/>
</dbReference>
<dbReference type="InterPro" id="IPR027417">
    <property type="entry name" value="P-loop_NTPase"/>
</dbReference>
<dbReference type="CDD" id="cd18795">
    <property type="entry name" value="SF2_C_Ski2"/>
    <property type="match status" value="2"/>
</dbReference>
<reference evidence="12" key="1">
    <citation type="submission" date="2020-06" db="EMBL/GenBank/DDBJ databases">
        <authorList>
            <consortium name="Plant Systems Biology data submission"/>
        </authorList>
    </citation>
    <scope>NUCLEOTIDE SEQUENCE</scope>
    <source>
        <strain evidence="12">D6</strain>
    </source>
</reference>
<dbReference type="Pfam" id="PF23445">
    <property type="entry name" value="WHD_SNRNP200"/>
    <property type="match status" value="2"/>
</dbReference>
<dbReference type="Pfam" id="PF02889">
    <property type="entry name" value="Sec63"/>
    <property type="match status" value="2"/>
</dbReference>
<dbReference type="SUPFAM" id="SSF52540">
    <property type="entry name" value="P-loop containing nucleoside triphosphate hydrolases"/>
    <property type="match status" value="3"/>
</dbReference>
<keyword evidence="6" id="KW-0067">ATP-binding</keyword>
<dbReference type="PANTHER" id="PTHR47961">
    <property type="entry name" value="DNA POLYMERASE THETA, PUTATIVE (AFU_ORTHOLOGUE AFUA_1G05260)-RELATED"/>
    <property type="match status" value="1"/>
</dbReference>
<comment type="caution">
    <text evidence="12">The sequence shown here is derived from an EMBL/GenBank/DDBJ whole genome shotgun (WGS) entry which is preliminary data.</text>
</comment>
<keyword evidence="13" id="KW-1185">Reference proteome</keyword>
<dbReference type="InterPro" id="IPR035892">
    <property type="entry name" value="C2_domain_sf"/>
</dbReference>
<evidence type="ECO:0000256" key="6">
    <source>
        <dbReference type="ARBA" id="ARBA00022840"/>
    </source>
</evidence>
<dbReference type="SUPFAM" id="SSF46785">
    <property type="entry name" value="Winged helix' DNA-binding domain"/>
    <property type="match status" value="2"/>
</dbReference>
<protein>
    <recommendedName>
        <fullName evidence="7">U5 small nuclear ribonucleoprotein 200 kDa helicase</fullName>
        <ecNumber evidence="2">3.6.4.13</ecNumber>
    </recommendedName>
</protein>
<dbReference type="Proteomes" id="UP001153069">
    <property type="component" value="Unassembled WGS sequence"/>
</dbReference>
<dbReference type="EC" id="3.6.4.13" evidence="2"/>
<keyword evidence="3" id="KW-0547">Nucleotide-binding</keyword>
<feature type="domain" description="Helicase C-terminal" evidence="11">
    <location>
        <begin position="1450"/>
        <end position="1661"/>
    </location>
</feature>
<keyword evidence="12" id="KW-0687">Ribonucleoprotein</keyword>
<dbReference type="SMART" id="SM00490">
    <property type="entry name" value="HELICc"/>
    <property type="match status" value="2"/>
</dbReference>
<evidence type="ECO:0000313" key="13">
    <source>
        <dbReference type="Proteomes" id="UP001153069"/>
    </source>
</evidence>
<dbReference type="GO" id="GO:1990904">
    <property type="term" value="C:ribonucleoprotein complex"/>
    <property type="evidence" value="ECO:0007669"/>
    <property type="project" value="UniProtKB-KW"/>
</dbReference>
<dbReference type="GO" id="GO:0016787">
    <property type="term" value="F:hydrolase activity"/>
    <property type="evidence" value="ECO:0007669"/>
    <property type="project" value="UniProtKB-KW"/>
</dbReference>
<keyword evidence="4" id="KW-0378">Hydrolase</keyword>
<dbReference type="EMBL" id="CAICTM010001351">
    <property type="protein sequence ID" value="CAB9522883.1"/>
    <property type="molecule type" value="Genomic_DNA"/>
</dbReference>
<dbReference type="SMART" id="SM00382">
    <property type="entry name" value="AAA"/>
    <property type="match status" value="2"/>
</dbReference>
<dbReference type="InterPro" id="IPR011545">
    <property type="entry name" value="DEAD/DEAH_box_helicase_dom"/>
</dbReference>
<dbReference type="PIRSF" id="PIRSF039073">
    <property type="entry name" value="BRR2"/>
    <property type="match status" value="1"/>
</dbReference>
<dbReference type="FunFam" id="3.40.50.300:FF:000231">
    <property type="entry name" value="Activating signal cointegrator 1 complex subunit 3"/>
    <property type="match status" value="1"/>
</dbReference>
<evidence type="ECO:0000256" key="7">
    <source>
        <dbReference type="ARBA" id="ARBA00034541"/>
    </source>
</evidence>
<dbReference type="SMART" id="SM00973">
    <property type="entry name" value="Sec63"/>
    <property type="match status" value="2"/>
</dbReference>
<dbReference type="SUPFAM" id="SSF158702">
    <property type="entry name" value="Sec63 N-terminal domain-like"/>
    <property type="match status" value="2"/>
</dbReference>
<dbReference type="InterPro" id="IPR001650">
    <property type="entry name" value="Helicase_C-like"/>
</dbReference>
<gene>
    <name evidence="12" type="ORF">SEMRO_1353_G265380.1</name>
</gene>
<feature type="region of interest" description="Disordered" evidence="9">
    <location>
        <begin position="1996"/>
        <end position="2035"/>
    </location>
</feature>
<dbReference type="Gene3D" id="2.60.40.150">
    <property type="entry name" value="C2 domain"/>
    <property type="match status" value="1"/>
</dbReference>
<name>A0A9N8HU69_9STRA</name>
<accession>A0A9N8HU69</accession>
<dbReference type="SMART" id="SM00487">
    <property type="entry name" value="DEXDc"/>
    <property type="match status" value="2"/>
</dbReference>
<dbReference type="Gene3D" id="1.10.3380.10">
    <property type="entry name" value="Sec63 N-terminal domain-like domain"/>
    <property type="match status" value="2"/>
</dbReference>
<dbReference type="FunFam" id="3.40.50.300:FF:003287">
    <property type="entry name" value="U5 small nuclear ribonucleoprotein 200 kDa helicase"/>
    <property type="match status" value="1"/>
</dbReference>
<dbReference type="InterPro" id="IPR050474">
    <property type="entry name" value="Hel308_SKI2-like"/>
</dbReference>
<feature type="domain" description="Helicase C-terminal" evidence="11">
    <location>
        <begin position="562"/>
        <end position="766"/>
    </location>
</feature>
<feature type="domain" description="Helicase ATP-binding" evidence="10">
    <location>
        <begin position="338"/>
        <end position="526"/>
    </location>
</feature>
<dbReference type="InterPro" id="IPR014001">
    <property type="entry name" value="Helicase_ATP-bd"/>
</dbReference>
<feature type="region of interest" description="Disordered" evidence="9">
    <location>
        <begin position="1"/>
        <end position="20"/>
    </location>
</feature>
<dbReference type="InterPro" id="IPR057842">
    <property type="entry name" value="WH_MER3"/>
</dbReference>
<organism evidence="12 13">
    <name type="scientific">Seminavis robusta</name>
    <dbReference type="NCBI Taxonomy" id="568900"/>
    <lineage>
        <taxon>Eukaryota</taxon>
        <taxon>Sar</taxon>
        <taxon>Stramenopiles</taxon>
        <taxon>Ochrophyta</taxon>
        <taxon>Bacillariophyta</taxon>
        <taxon>Bacillariophyceae</taxon>
        <taxon>Bacillariophycidae</taxon>
        <taxon>Naviculales</taxon>
        <taxon>Naviculaceae</taxon>
        <taxon>Seminavis</taxon>
    </lineage>
</organism>
<sequence>MESLLESLKESKKPVSQEEWSASDVADSWNQFLEALGTLQAEGALQDGGDSAVAVSGGKSPITANWLLSVCAQVPSELGPQILAQAVVDASHLPDEAQQQSALFDALGSSEKAMEVLFNIASHLPEIRKNIAKADLATDQQQAANAFGSVTTLDPEEARRQQLRQEALDAAHIAAITKAEAEALAPNAGSGVTHTVTRASSVQAQKNAQKAAKRAAQALKKAREAGAIVDENDLMVIQDGAQMMGSGGMMGMSQDQVWDMQQSLLPEGSRQYYDQQGLPQGTTREHEGNLERVIIPPARRDEANLHRRFKVRDVMNPTEAVAFAGTASLNPMQSTTCEIAFQTRLNMLVCAPTGAGKTNVAMLTVVSHLRDVGLIGPDYNETSDAGKKIVYIAPMKALAQEVVEKFSSKLKPLGLIVRELTGDMQLTRAAAEAANILVTTPEKWDVVTRKSGTDENSLGNKCGLLIIDEVHLLADERGAVIESIVSRFHRLVESRQRQVRIVALSATLPNYADVAEFLQVPERGLFYFGPEHRPVPLRQQFIGVVAKTRDRNLKEEKLNDVCYDEVLDALKRGHQVMVFVHSRKGTGDTATALGDRASNEGVLEKYFVTQGKEGSLGAANKRFADRVKKSRSRELGIHFENGMGIHHAGMLRGDRKLTEQMFAEGAIRVLCCTATLAWGVNLPVHSVVIKGTEVYNPEKGGIVDLSILDVQQIFGRAGRPQFDTSGEATLITTHDALQRYLDKLVRAVPIESNFIKQLPDHLNAEVVGGTVSTLREAAAWLKYTYLYVRMLRNPLAYGINADQFADDPQLNNRCFELVKDAAKLLDYNRMVRFGEDSGNLSVTTRGRVAAHFYINAESVSVFNEMLENNNSPSDSHLARVVCSADEFKNMKLRQEEFSELETLAKTTCPLQMHQAYADGENQSLVHSEVDKCFVLMQAYVSRHRIKSFTLVTDMNYLASNAARVARAIFEMCIREGLASQALKLLRIAKSVDNQIWWFQTPLRHFEGELQNGVFAALENQTKGSYDSFESTLNLLDMSANEVGQFCRWYKGGAKIQRLVKMLPRLEINCMVQPVTSSVFRFHIELHPVFEWSPRWHGGAQSFWLWVEDSDHNKVYHHEHIVFSKRTYPDPVTLDLSIPAFEPLPSQYFVRVVSDTWVAVEKLHPVSLRDIKLPKQKTPFTDLMDLTPLPTTALQEPNYENLYSKFDTFNPIQTQLFHVLYHTDCPIFLGAPTGSGKTAVSELAILRMKRLHPKACVVYIAPLKSLARERLKEWRQRLGSAPLNWTVLELSGDTRHGKRDLDRADILVCTPEKYDLISRGWRDPSSFTKRVRLLVIDEVHLLGEDRGAVLEAIVSRTRFISQQMMHGVSKDDHARSGNGQAGYEMTRIIGLSTALANPGDLANWMGVPTDGYGAIARRGFYNFRSSVRPVGMRVHVQGYSGQHYCPRMATMNKPCYAAIKDHAPGKPTLIFVASRRQTRLTAFDIISYAAGDEKSKMFVGCSEEYIDSVAEQIRDEALRHTITFGIGLHHAGLASSDRDIVERLFLNGDILVLVATATLAWGVNLPAHLVIVKGTEYFDGKTSRYVDYPLTDVLQMIGRAGRPGFSDEGKAVVMAMEAKKPFYMKFLYSPFPVESCLRERLCENLNAEIAIGTVNSAVDAVGYLSWTFFARRVRANPSYYGAEADTGEGIELFLLSVVKDTIQKLKGHACISTEGDDEEAPISATVLGLAASKYYLLCGTPKQMQFGVREARKMILNCLENEQQDQLNQLNTLAPFRRSERVDEISLAWLLYTLSSTHEFDELPVRHNEEILNEELSDDLMWGPDTQSLLSGDRNQYRNPEIFEDPHTKCFLLLQAHLEGAQLPISDYLNDTKSVIENMPRLLAAMRFIATDDRTTVGTMDLICQFTRAKQYLATMSLPKDDPVVQLPGVTAESARRLAKGMTTKGNNPLVRELRSMDRTEAAKVLNRVLRGKNMQENALDYLHSIPVFSVAESSVHHEVDKGSGRSRGKLKLSLEFQRENKPARKRKGPRNRNKDDSSYTLVLVLGSLTQRMVLSEASMSVPPSKGTWSSSKELDFDWDAANADGGQEQGQMILRLIWEEVRGFDSELLVSLK</sequence>
<evidence type="ECO:0000313" key="12">
    <source>
        <dbReference type="EMBL" id="CAB9522883.1"/>
    </source>
</evidence>
<evidence type="ECO:0000259" key="11">
    <source>
        <dbReference type="PROSITE" id="PS51194"/>
    </source>
</evidence>
<evidence type="ECO:0000256" key="3">
    <source>
        <dbReference type="ARBA" id="ARBA00022741"/>
    </source>
</evidence>
<proteinExistence type="inferred from homology"/>
<evidence type="ECO:0000256" key="5">
    <source>
        <dbReference type="ARBA" id="ARBA00022806"/>
    </source>
</evidence>
<dbReference type="Gene3D" id="1.10.10.10">
    <property type="entry name" value="Winged helix-like DNA-binding domain superfamily/Winged helix DNA-binding domain"/>
    <property type="match status" value="2"/>
</dbReference>
<evidence type="ECO:0000256" key="1">
    <source>
        <dbReference type="ARBA" id="ARBA00010140"/>
    </source>
</evidence>
<dbReference type="InterPro" id="IPR004179">
    <property type="entry name" value="Sec63-dom"/>
</dbReference>
<dbReference type="PANTHER" id="PTHR47961:SF13">
    <property type="entry name" value="ACTIVATING SIGNAL COINTEGRATOR 1 COMPLEX SUBUNIT 3"/>
    <property type="match status" value="1"/>
</dbReference>
<dbReference type="PROSITE" id="PS51194">
    <property type="entry name" value="HELICASE_CTER"/>
    <property type="match status" value="2"/>
</dbReference>
<dbReference type="GO" id="GO:0003676">
    <property type="term" value="F:nucleic acid binding"/>
    <property type="evidence" value="ECO:0007669"/>
    <property type="project" value="InterPro"/>
</dbReference>
<dbReference type="InterPro" id="IPR036390">
    <property type="entry name" value="WH_DNA-bd_sf"/>
</dbReference>
<evidence type="ECO:0000259" key="10">
    <source>
        <dbReference type="PROSITE" id="PS51192"/>
    </source>
</evidence>
<evidence type="ECO:0000256" key="4">
    <source>
        <dbReference type="ARBA" id="ARBA00022801"/>
    </source>
</evidence>
<dbReference type="OrthoDB" id="5575at2759"/>
<dbReference type="FunFam" id="2.60.40.150:FF:000004">
    <property type="entry name" value="RNA helicase, activating signal cointegrator 1"/>
    <property type="match status" value="1"/>
</dbReference>
<dbReference type="Pfam" id="PF00271">
    <property type="entry name" value="Helicase_C"/>
    <property type="match status" value="2"/>
</dbReference>
<evidence type="ECO:0000256" key="2">
    <source>
        <dbReference type="ARBA" id="ARBA00012552"/>
    </source>
</evidence>
<keyword evidence="5 12" id="KW-0347">Helicase</keyword>
<comment type="similarity">
    <text evidence="1">Belongs to the helicase family. SKI2 subfamily.</text>
</comment>
<feature type="domain" description="Helicase ATP-binding" evidence="10">
    <location>
        <begin position="1217"/>
        <end position="1412"/>
    </location>
</feature>
<comment type="catalytic activity">
    <reaction evidence="8">
        <text>ATP + H2O = ADP + phosphate + H(+)</text>
        <dbReference type="Rhea" id="RHEA:13065"/>
        <dbReference type="ChEBI" id="CHEBI:15377"/>
        <dbReference type="ChEBI" id="CHEBI:15378"/>
        <dbReference type="ChEBI" id="CHEBI:30616"/>
        <dbReference type="ChEBI" id="CHEBI:43474"/>
        <dbReference type="ChEBI" id="CHEBI:456216"/>
        <dbReference type="EC" id="3.6.4.13"/>
    </reaction>
</comment>
<dbReference type="Gene3D" id="3.40.50.300">
    <property type="entry name" value="P-loop containing nucleotide triphosphate hydrolases"/>
    <property type="match status" value="4"/>
</dbReference>
<dbReference type="GO" id="GO:0005524">
    <property type="term" value="F:ATP binding"/>
    <property type="evidence" value="ECO:0007669"/>
    <property type="project" value="UniProtKB-KW"/>
</dbReference>
<feature type="compositionally biased region" description="Basic and acidic residues" evidence="9">
    <location>
        <begin position="7"/>
        <end position="16"/>
    </location>
</feature>
<dbReference type="Pfam" id="PF00270">
    <property type="entry name" value="DEAD"/>
    <property type="match status" value="2"/>
</dbReference>
<dbReference type="FunFam" id="1.10.10.10:FF:000024">
    <property type="entry name" value="U5 small nuclear ribonucleoprotein helicase"/>
    <property type="match status" value="1"/>
</dbReference>
<dbReference type="GO" id="GO:0003724">
    <property type="term" value="F:RNA helicase activity"/>
    <property type="evidence" value="ECO:0007669"/>
    <property type="project" value="UniProtKB-EC"/>
</dbReference>